<dbReference type="EMBL" id="LVKB01000021">
    <property type="protein sequence ID" value="ORD97463.1"/>
    <property type="molecule type" value="Genomic_DNA"/>
</dbReference>
<dbReference type="Proteomes" id="UP000192356">
    <property type="component" value="Unassembled WGS sequence"/>
</dbReference>
<proteinExistence type="predicted"/>
<reference evidence="1 2" key="1">
    <citation type="journal article" date="2017" name="Environ. Microbiol.">
        <title>Decay of the glycolytic pathway and adaptation to intranuclear parasitism within Enterocytozoonidae microsporidia.</title>
        <authorList>
            <person name="Wiredu Boakye D."/>
            <person name="Jaroenlak P."/>
            <person name="Prachumwat A."/>
            <person name="Williams T.A."/>
            <person name="Bateman K.S."/>
            <person name="Itsathitphaisarn O."/>
            <person name="Sritunyalucksana K."/>
            <person name="Paszkiewicz K.H."/>
            <person name="Moore K.A."/>
            <person name="Stentiford G.D."/>
            <person name="Williams B.A."/>
        </authorList>
    </citation>
    <scope>NUCLEOTIDE SEQUENCE [LARGE SCALE GENOMIC DNA]</scope>
    <source>
        <strain evidence="1 2">GB1</strain>
    </source>
</reference>
<dbReference type="VEuPathDB" id="MicrosporidiaDB:HERIO_644"/>
<dbReference type="AlphaFoldDB" id="A0A1X0QCQ4"/>
<keyword evidence="2" id="KW-1185">Reference proteome</keyword>
<accession>A0A1X0QCQ4</accession>
<comment type="caution">
    <text evidence="1">The sequence shown here is derived from an EMBL/GenBank/DDBJ whole genome shotgun (WGS) entry which is preliminary data.</text>
</comment>
<evidence type="ECO:0000313" key="2">
    <source>
        <dbReference type="Proteomes" id="UP000192356"/>
    </source>
</evidence>
<protein>
    <submittedName>
        <fullName evidence="1">Uncharacterized protein</fullName>
    </submittedName>
</protein>
<gene>
    <name evidence="1" type="ORF">HERIO_644</name>
</gene>
<name>A0A1X0QCQ4_9MICR</name>
<organism evidence="1 2">
    <name type="scientific">Hepatospora eriocheir</name>
    <dbReference type="NCBI Taxonomy" id="1081669"/>
    <lineage>
        <taxon>Eukaryota</taxon>
        <taxon>Fungi</taxon>
        <taxon>Fungi incertae sedis</taxon>
        <taxon>Microsporidia</taxon>
        <taxon>Hepatosporidae</taxon>
        <taxon>Hepatospora</taxon>
    </lineage>
</organism>
<sequence length="67" mass="8162">MFLDKVKFIVSTWIIKVACYKYNCLFEYPYSKNKKVSVCITMNKYCCMSYHKIHEKAFYCDIFKTFL</sequence>
<evidence type="ECO:0000313" key="1">
    <source>
        <dbReference type="EMBL" id="ORD97463.1"/>
    </source>
</evidence>